<reference evidence="6" key="1">
    <citation type="submission" date="2017-01" db="EMBL/GenBank/DDBJ databases">
        <title>Genome sequence of Rouxiella sp. ERMR1:05.</title>
        <authorList>
            <person name="Kumar R."/>
            <person name="Singh D."/>
            <person name="Kumar S."/>
        </authorList>
    </citation>
    <scope>NUCLEOTIDE SEQUENCE [LARGE SCALE GENOMIC DNA]</scope>
    <source>
        <strain evidence="6">ERMR1:05</strain>
        <plasmid evidence="6">unnamed1</plasmid>
    </source>
</reference>
<feature type="domain" description="DUF6531" evidence="3">
    <location>
        <begin position="296"/>
        <end position="369"/>
    </location>
</feature>
<dbReference type="InterPro" id="IPR031325">
    <property type="entry name" value="RHS_repeat"/>
</dbReference>
<keyword evidence="2" id="KW-0472">Membrane</keyword>
<evidence type="ECO:0000256" key="2">
    <source>
        <dbReference type="SAM" id="Phobius"/>
    </source>
</evidence>
<keyword evidence="5" id="KW-0614">Plasmid</keyword>
<organism evidence="5 6">
    <name type="scientific">Rahnella sikkimica</name>
    <dbReference type="NCBI Taxonomy" id="1805933"/>
    <lineage>
        <taxon>Bacteria</taxon>
        <taxon>Pseudomonadati</taxon>
        <taxon>Pseudomonadota</taxon>
        <taxon>Gammaproteobacteria</taxon>
        <taxon>Enterobacterales</taxon>
        <taxon>Yersiniaceae</taxon>
        <taxon>Rahnella</taxon>
    </lineage>
</organism>
<dbReference type="Pfam" id="PF20148">
    <property type="entry name" value="DUF6531"/>
    <property type="match status" value="1"/>
</dbReference>
<dbReference type="Pfam" id="PF05593">
    <property type="entry name" value="RHS_repeat"/>
    <property type="match status" value="3"/>
</dbReference>
<evidence type="ECO:0000259" key="3">
    <source>
        <dbReference type="Pfam" id="PF20148"/>
    </source>
</evidence>
<dbReference type="OrthoDB" id="7030285at2"/>
<dbReference type="EMBL" id="CP019063">
    <property type="protein sequence ID" value="AVF37585.1"/>
    <property type="molecule type" value="Genomic_DNA"/>
</dbReference>
<keyword evidence="1" id="KW-0677">Repeat</keyword>
<evidence type="ECO:0008006" key="7">
    <source>
        <dbReference type="Google" id="ProtNLM"/>
    </source>
</evidence>
<dbReference type="NCBIfam" id="TIGR01643">
    <property type="entry name" value="YD_repeat_2x"/>
    <property type="match status" value="5"/>
</dbReference>
<dbReference type="Pfam" id="PF25023">
    <property type="entry name" value="TEN_YD-shell"/>
    <property type="match status" value="1"/>
</dbReference>
<dbReference type="Gene3D" id="2.180.10.10">
    <property type="entry name" value="RHS repeat-associated core"/>
    <property type="match status" value="2"/>
</dbReference>
<gene>
    <name evidence="5" type="ORF">BV494_21900</name>
</gene>
<dbReference type="NCBIfam" id="TIGR03696">
    <property type="entry name" value="Rhs_assc_core"/>
    <property type="match status" value="1"/>
</dbReference>
<dbReference type="Proteomes" id="UP000239197">
    <property type="component" value="Plasmid unnamed1"/>
</dbReference>
<dbReference type="InterPro" id="IPR045351">
    <property type="entry name" value="DUF6531"/>
</dbReference>
<name>A0A2L1UXD6_9GAMM</name>
<geneLocation type="plasmid" evidence="5 6">
    <name>unnamed1</name>
</geneLocation>
<dbReference type="InterPro" id="IPR056823">
    <property type="entry name" value="TEN-like_YD-shell"/>
</dbReference>
<sequence>MADEHAARLGDAIIHTSVMADIAAVAIQGIVLVAAGTIVAGVAYVAAPIVAVGSLAATALAAAGTCLGSGLIAGFVLEATGMMDEVISESEGLANMMFPPSPAGVITTGAPDVLTNDIPAARAAGRLLSTTEQAGLPPEPEGERDYVAMLLNGIKAIGVELMSPTVALPPGPVAPSNQDIVLCEKHPPAPPQYLAEGSSTVSINDLPAVRGNDRTTCGGTVSTSASPNVTIGGAAVVVRPISSGKVPGLDLLVAVSMLAMGSPSKMFRRLPCLLLMMGAGMLSSKLAASMQSAFMPVHAATGAKVLAGEEDLDFVLPARFPLRWQRIYSSCNTAAGMFGTGWRTSFETRITLEGEMTCFHDESGRELRFASLAAGERKIYPDSGLLVAAGDEGQILVADLDGSVWRMYLPDPQSAGNLQLTSLCDEYGNGLLLHYDAQGKLAEIKDTENSLSVSLHYQIASHPQRVTQITDTSRDNPRTLMTYGYGLTGQLAKVTDAADVVLREFDYTAERLMAWHILPSGLRSEYRWQLFEDDWRVISHVTSAGRRSTISYDMTQRITRVEESDGMTREHHWNAEYLVERFIDEAGNAWCYAWDENQQLTQTVAPDGATQQFLYDASGNLVKEIDPAGGISHTIWLEQQSNPRQFINPQDGVYSLQYDACHGVIAEEDELGHISRYERDEFGQVTAYINPLDGISRFLWNERGQLTQAQDCSGHTTLYTYDEHYRQVSVTDATGESRHYAYDAAGRILRVTSAEERTEHALWDEKGQLVGLKAADGTLREYGYDRVTGQLSFSRDALGGTVSRTYDPRGRLIRLMNENGEAYGFSWGENDRLTEERGLDGVVTRYGYDLCDRSSNRTFAASTDQALPHHFTRNLLGQIVTRQTPDGITQYQYDRLGQLTDALFAPKDGGEPERLLLAYDPAGQLLSERGRNGDVNYRYDALGNRSAVTLPDGRSLKTLYYGSGHALQVMLDSQLITEFSRDALHRETGRTQGVLQTGRRYDRHGRVSERWTGRTPHSALAQSKESWHYDLRDNLTLVHQSTTHFRARRYTYDAADHLIGREGPAPSPQYYRYDPASNPLDTTINVGLWPHNLVMQHNECDYRYDIYGRTTEKTTHGERWKYRYNSDHQLIEVLHQPFSHTRPECVVNFSYDPLGRRISKRVRYQRMDLVSFEPEKYQPADIQFLWEGPRLLAEFSGSRTQVYAYSDQNSYAPLARIDGTGVESKIYYFHNQVNGQPEAMTDSEGKECWRGEPDSWGKIKGETHPREIATGGPQNLRMQGQYLDRETGLHYNLYRYYDPDNGRFTQQDPIGLLGGLNLNQYAPNALGWVDPWGLSCGSAKGNGSFTEPNLPPKVVAQQGDITIVHYTRSGDHGPAHLHVKGGGLKQK</sequence>
<keyword evidence="2" id="KW-1133">Transmembrane helix</keyword>
<feature type="transmembrane region" description="Helical" evidence="2">
    <location>
        <begin position="52"/>
        <end position="77"/>
    </location>
</feature>
<evidence type="ECO:0000256" key="1">
    <source>
        <dbReference type="ARBA" id="ARBA00022737"/>
    </source>
</evidence>
<accession>A0A2L1UXD6</accession>
<feature type="transmembrane region" description="Helical" evidence="2">
    <location>
        <begin position="22"/>
        <end position="46"/>
    </location>
</feature>
<keyword evidence="6" id="KW-1185">Reference proteome</keyword>
<dbReference type="KEGG" id="rox:BV494_21900"/>
<dbReference type="PANTHER" id="PTHR32305:SF15">
    <property type="entry name" value="PROTEIN RHSA-RELATED"/>
    <property type="match status" value="1"/>
</dbReference>
<dbReference type="SUPFAM" id="SSF101898">
    <property type="entry name" value="NHL repeat"/>
    <property type="match status" value="1"/>
</dbReference>
<dbReference type="InterPro" id="IPR050708">
    <property type="entry name" value="T6SS_VgrG/RHS"/>
</dbReference>
<proteinExistence type="predicted"/>
<keyword evidence="2" id="KW-0812">Transmembrane</keyword>
<evidence type="ECO:0000313" key="5">
    <source>
        <dbReference type="EMBL" id="AVF37585.1"/>
    </source>
</evidence>
<dbReference type="RefSeq" id="WP_104924927.1">
    <property type="nucleotide sequence ID" value="NZ_CP019063.1"/>
</dbReference>
<dbReference type="PANTHER" id="PTHR32305">
    <property type="match status" value="1"/>
</dbReference>
<protein>
    <recommendedName>
        <fullName evidence="7">Type IV secretion protein Rhs</fullName>
    </recommendedName>
</protein>
<evidence type="ECO:0000259" key="4">
    <source>
        <dbReference type="Pfam" id="PF25023"/>
    </source>
</evidence>
<dbReference type="InterPro" id="IPR022385">
    <property type="entry name" value="Rhs_assc_core"/>
</dbReference>
<feature type="domain" description="Teneurin-like YD-shell" evidence="4">
    <location>
        <begin position="1026"/>
        <end position="1308"/>
    </location>
</feature>
<dbReference type="Gene3D" id="2.60.200.60">
    <property type="match status" value="1"/>
</dbReference>
<dbReference type="Pfam" id="PF05488">
    <property type="entry name" value="PAAR_motif"/>
    <property type="match status" value="1"/>
</dbReference>
<dbReference type="CDD" id="cd14742">
    <property type="entry name" value="PAAR_RHS"/>
    <property type="match status" value="1"/>
</dbReference>
<evidence type="ECO:0000313" key="6">
    <source>
        <dbReference type="Proteomes" id="UP000239197"/>
    </source>
</evidence>
<dbReference type="InterPro" id="IPR008727">
    <property type="entry name" value="PAAR_motif"/>
</dbReference>
<dbReference type="InterPro" id="IPR006530">
    <property type="entry name" value="YD"/>
</dbReference>